<reference evidence="1 2" key="1">
    <citation type="journal article" date="2019" name="Sci. Rep.">
        <title>Orb-weaving spider Araneus ventricosus genome elucidates the spidroin gene catalogue.</title>
        <authorList>
            <person name="Kono N."/>
            <person name="Nakamura H."/>
            <person name="Ohtoshi R."/>
            <person name="Moran D.A.P."/>
            <person name="Shinohara A."/>
            <person name="Yoshida Y."/>
            <person name="Fujiwara M."/>
            <person name="Mori M."/>
            <person name="Tomita M."/>
            <person name="Arakawa K."/>
        </authorList>
    </citation>
    <scope>NUCLEOTIDE SEQUENCE [LARGE SCALE GENOMIC DNA]</scope>
</reference>
<name>A0A4Y2MK58_ARAVE</name>
<accession>A0A4Y2MK58</accession>
<evidence type="ECO:0000313" key="1">
    <source>
        <dbReference type="EMBL" id="GBN26016.1"/>
    </source>
</evidence>
<proteinExistence type="predicted"/>
<dbReference type="EMBL" id="BGPR01204260">
    <property type="protein sequence ID" value="GBN26016.1"/>
    <property type="molecule type" value="Genomic_DNA"/>
</dbReference>
<dbReference type="Proteomes" id="UP000499080">
    <property type="component" value="Unassembled WGS sequence"/>
</dbReference>
<keyword evidence="2" id="KW-1185">Reference proteome</keyword>
<evidence type="ECO:0000313" key="2">
    <source>
        <dbReference type="Proteomes" id="UP000499080"/>
    </source>
</evidence>
<comment type="caution">
    <text evidence="1">The sequence shown here is derived from an EMBL/GenBank/DDBJ whole genome shotgun (WGS) entry which is preliminary data.</text>
</comment>
<sequence>MLQYVSTSLEVSSTDFRINSIRKIKLREDRSHVELASDVTQSHDHYLLLLFRRRRNTIASYLVSDHFSVTEEYVPLPHESVNI</sequence>
<dbReference type="AlphaFoldDB" id="A0A4Y2MK58"/>
<gene>
    <name evidence="1" type="ORF">AVEN_117710_1</name>
</gene>
<protein>
    <submittedName>
        <fullName evidence="1">Uncharacterized protein</fullName>
    </submittedName>
</protein>
<organism evidence="1 2">
    <name type="scientific">Araneus ventricosus</name>
    <name type="common">Orbweaver spider</name>
    <name type="synonym">Epeira ventricosa</name>
    <dbReference type="NCBI Taxonomy" id="182803"/>
    <lineage>
        <taxon>Eukaryota</taxon>
        <taxon>Metazoa</taxon>
        <taxon>Ecdysozoa</taxon>
        <taxon>Arthropoda</taxon>
        <taxon>Chelicerata</taxon>
        <taxon>Arachnida</taxon>
        <taxon>Araneae</taxon>
        <taxon>Araneomorphae</taxon>
        <taxon>Entelegynae</taxon>
        <taxon>Araneoidea</taxon>
        <taxon>Araneidae</taxon>
        <taxon>Araneus</taxon>
    </lineage>
</organism>